<name>A0AAD7AB26_9AGAR</name>
<protein>
    <submittedName>
        <fullName evidence="1">Uncharacterized protein</fullName>
    </submittedName>
</protein>
<keyword evidence="2" id="KW-1185">Reference proteome</keyword>
<evidence type="ECO:0000313" key="2">
    <source>
        <dbReference type="Proteomes" id="UP001218218"/>
    </source>
</evidence>
<gene>
    <name evidence="1" type="ORF">DFH08DRAFT_984308</name>
</gene>
<evidence type="ECO:0000313" key="1">
    <source>
        <dbReference type="EMBL" id="KAJ7354062.1"/>
    </source>
</evidence>
<dbReference type="AlphaFoldDB" id="A0AAD7AB26"/>
<dbReference type="Proteomes" id="UP001218218">
    <property type="component" value="Unassembled WGS sequence"/>
</dbReference>
<proteinExistence type="predicted"/>
<sequence length="240" mass="25796">MSAIGYVPSAHKYVTTHDDLCDPHPPFKPTMLSALFAIALLGLRAQGSAPYVPNDVHCSADLHISFVHNSYTYAAPLAQFTNLTESFFDQSWYVSISASSSRAPSPINTHRQGNTVVTTTTGTYNIPGATRTGPFAGAIYNETLTMYSKRADALTFSYYGQSLTTVPTAGPPLKFGHYVETLRFESICGGTATYMDAFTYTCSDNPVAAYDVWYTAHMAAFPGLAAKVGAPVLAGDCLRA</sequence>
<dbReference type="EMBL" id="JARIHO010000010">
    <property type="protein sequence ID" value="KAJ7354062.1"/>
    <property type="molecule type" value="Genomic_DNA"/>
</dbReference>
<organism evidence="1 2">
    <name type="scientific">Mycena albidolilacea</name>
    <dbReference type="NCBI Taxonomy" id="1033008"/>
    <lineage>
        <taxon>Eukaryota</taxon>
        <taxon>Fungi</taxon>
        <taxon>Dikarya</taxon>
        <taxon>Basidiomycota</taxon>
        <taxon>Agaricomycotina</taxon>
        <taxon>Agaricomycetes</taxon>
        <taxon>Agaricomycetidae</taxon>
        <taxon>Agaricales</taxon>
        <taxon>Marasmiineae</taxon>
        <taxon>Mycenaceae</taxon>
        <taxon>Mycena</taxon>
    </lineage>
</organism>
<accession>A0AAD7AB26</accession>
<comment type="caution">
    <text evidence="1">The sequence shown here is derived from an EMBL/GenBank/DDBJ whole genome shotgun (WGS) entry which is preliminary data.</text>
</comment>
<reference evidence="1" key="1">
    <citation type="submission" date="2023-03" db="EMBL/GenBank/DDBJ databases">
        <title>Massive genome expansion in bonnet fungi (Mycena s.s.) driven by repeated elements and novel gene families across ecological guilds.</title>
        <authorList>
            <consortium name="Lawrence Berkeley National Laboratory"/>
            <person name="Harder C.B."/>
            <person name="Miyauchi S."/>
            <person name="Viragh M."/>
            <person name="Kuo A."/>
            <person name="Thoen E."/>
            <person name="Andreopoulos B."/>
            <person name="Lu D."/>
            <person name="Skrede I."/>
            <person name="Drula E."/>
            <person name="Henrissat B."/>
            <person name="Morin E."/>
            <person name="Kohler A."/>
            <person name="Barry K."/>
            <person name="LaButti K."/>
            <person name="Morin E."/>
            <person name="Salamov A."/>
            <person name="Lipzen A."/>
            <person name="Mereny Z."/>
            <person name="Hegedus B."/>
            <person name="Baldrian P."/>
            <person name="Stursova M."/>
            <person name="Weitz H."/>
            <person name="Taylor A."/>
            <person name="Grigoriev I.V."/>
            <person name="Nagy L.G."/>
            <person name="Martin F."/>
            <person name="Kauserud H."/>
        </authorList>
    </citation>
    <scope>NUCLEOTIDE SEQUENCE</scope>
    <source>
        <strain evidence="1">CBHHK002</strain>
    </source>
</reference>